<dbReference type="InterPro" id="IPR051677">
    <property type="entry name" value="AfsR-DnrI-RedD_regulator"/>
</dbReference>
<dbReference type="RefSeq" id="WP_141995816.1">
    <property type="nucleotide sequence ID" value="NZ_VFML01000001.1"/>
</dbReference>
<accession>A0A542DCZ8</accession>
<organism evidence="2 3">
    <name type="scientific">Amycolatopsis cihanbeyliensis</name>
    <dbReference type="NCBI Taxonomy" id="1128664"/>
    <lineage>
        <taxon>Bacteria</taxon>
        <taxon>Bacillati</taxon>
        <taxon>Actinomycetota</taxon>
        <taxon>Actinomycetes</taxon>
        <taxon>Pseudonocardiales</taxon>
        <taxon>Pseudonocardiaceae</taxon>
        <taxon>Amycolatopsis</taxon>
    </lineage>
</organism>
<gene>
    <name evidence="2" type="ORF">FB471_0606</name>
</gene>
<reference evidence="2 3" key="1">
    <citation type="submission" date="2019-06" db="EMBL/GenBank/DDBJ databases">
        <title>Sequencing the genomes of 1000 actinobacteria strains.</title>
        <authorList>
            <person name="Klenk H.-P."/>
        </authorList>
    </citation>
    <scope>NUCLEOTIDE SEQUENCE [LARGE SCALE GENOMIC DNA]</scope>
    <source>
        <strain evidence="2 3">DSM 45679</strain>
    </source>
</reference>
<dbReference type="OrthoDB" id="134985at2"/>
<dbReference type="GO" id="GO:0006355">
    <property type="term" value="P:regulation of DNA-templated transcription"/>
    <property type="evidence" value="ECO:0007669"/>
    <property type="project" value="InterPro"/>
</dbReference>
<dbReference type="InterPro" id="IPR005158">
    <property type="entry name" value="BTAD"/>
</dbReference>
<dbReference type="Proteomes" id="UP000320876">
    <property type="component" value="Unassembled WGS sequence"/>
</dbReference>
<feature type="domain" description="Bacterial transcriptional activator" evidence="1">
    <location>
        <begin position="111"/>
        <end position="249"/>
    </location>
</feature>
<sequence>MSTTAEREYPRLRTLGGFTLYRTGRPVRAGEWRSRKARELLILLVARRHESIRRERVSELLWPGTDPASCRNRLSVALCTVRGMLDPRRQWAPDIFVTTYADAVRLTNLPVDAYEFLAGARRALRAHQAGAELAYCLLLAADAAYTGDFCTGDPCLEYAVPLREEVRATHVAVLRALASAAADIDDTERQHRCFLRLLEHDPFDEFAQVGLVRLLRAQRRLGEASRRYAHYARRMAELGCRPRPLAELA</sequence>
<dbReference type="InterPro" id="IPR011990">
    <property type="entry name" value="TPR-like_helical_dom_sf"/>
</dbReference>
<dbReference type="Gene3D" id="1.10.10.10">
    <property type="entry name" value="Winged helix-like DNA-binding domain superfamily/Winged helix DNA-binding domain"/>
    <property type="match status" value="1"/>
</dbReference>
<dbReference type="InterPro" id="IPR016032">
    <property type="entry name" value="Sig_transdc_resp-reg_C-effctor"/>
</dbReference>
<dbReference type="PANTHER" id="PTHR35807">
    <property type="entry name" value="TRANSCRIPTIONAL REGULATOR REDD-RELATED"/>
    <property type="match status" value="1"/>
</dbReference>
<dbReference type="EMBL" id="VFML01000001">
    <property type="protein sequence ID" value="TQJ00951.1"/>
    <property type="molecule type" value="Genomic_DNA"/>
</dbReference>
<evidence type="ECO:0000259" key="1">
    <source>
        <dbReference type="SMART" id="SM01043"/>
    </source>
</evidence>
<dbReference type="Gene3D" id="1.25.40.10">
    <property type="entry name" value="Tetratricopeptide repeat domain"/>
    <property type="match status" value="1"/>
</dbReference>
<dbReference type="SUPFAM" id="SSF48452">
    <property type="entry name" value="TPR-like"/>
    <property type="match status" value="1"/>
</dbReference>
<keyword evidence="3" id="KW-1185">Reference proteome</keyword>
<dbReference type="PANTHER" id="PTHR35807:SF2">
    <property type="entry name" value="TRANSCRIPTIONAL ACTIVATOR DOMAIN"/>
    <property type="match status" value="1"/>
</dbReference>
<evidence type="ECO:0000313" key="2">
    <source>
        <dbReference type="EMBL" id="TQJ00951.1"/>
    </source>
</evidence>
<dbReference type="SMART" id="SM01043">
    <property type="entry name" value="BTAD"/>
    <property type="match status" value="1"/>
</dbReference>
<protein>
    <submittedName>
        <fullName evidence="2">DNA-binding SARP family transcriptional activator</fullName>
    </submittedName>
</protein>
<dbReference type="GO" id="GO:0003677">
    <property type="term" value="F:DNA binding"/>
    <property type="evidence" value="ECO:0007669"/>
    <property type="project" value="UniProtKB-KW"/>
</dbReference>
<comment type="caution">
    <text evidence="2">The sequence shown here is derived from an EMBL/GenBank/DDBJ whole genome shotgun (WGS) entry which is preliminary data.</text>
</comment>
<dbReference type="AlphaFoldDB" id="A0A542DCZ8"/>
<evidence type="ECO:0000313" key="3">
    <source>
        <dbReference type="Proteomes" id="UP000320876"/>
    </source>
</evidence>
<keyword evidence="2" id="KW-0238">DNA-binding</keyword>
<dbReference type="Pfam" id="PF03704">
    <property type="entry name" value="BTAD"/>
    <property type="match status" value="1"/>
</dbReference>
<name>A0A542DCZ8_AMYCI</name>
<proteinExistence type="predicted"/>
<dbReference type="InterPro" id="IPR036388">
    <property type="entry name" value="WH-like_DNA-bd_sf"/>
</dbReference>
<dbReference type="SUPFAM" id="SSF46894">
    <property type="entry name" value="C-terminal effector domain of the bipartite response regulators"/>
    <property type="match status" value="1"/>
</dbReference>